<dbReference type="RefSeq" id="WP_134833929.1">
    <property type="nucleotide sequence ID" value="NZ_SATR01000002.1"/>
</dbReference>
<evidence type="ECO:0000256" key="2">
    <source>
        <dbReference type="ARBA" id="ARBA00004993"/>
    </source>
</evidence>
<evidence type="ECO:0000256" key="4">
    <source>
        <dbReference type="ARBA" id="ARBA00011503"/>
    </source>
</evidence>
<comment type="catalytic activity">
    <reaction evidence="11">
        <text>apo-[peptidyl-carrier protein] + CoA = holo-[peptidyl-carrier protein] + adenosine 3',5'-bisphosphate + H(+)</text>
        <dbReference type="Rhea" id="RHEA:46228"/>
        <dbReference type="Rhea" id="RHEA-COMP:11479"/>
        <dbReference type="Rhea" id="RHEA-COMP:11480"/>
        <dbReference type="ChEBI" id="CHEBI:15378"/>
        <dbReference type="ChEBI" id="CHEBI:29999"/>
        <dbReference type="ChEBI" id="CHEBI:57287"/>
        <dbReference type="ChEBI" id="CHEBI:58343"/>
        <dbReference type="ChEBI" id="CHEBI:64479"/>
    </reaction>
</comment>
<accession>A0A4Y8WLG9</accession>
<dbReference type="AlphaFoldDB" id="A0A4Y8WLG9"/>
<feature type="binding site" evidence="12">
    <location>
        <begin position="95"/>
        <end position="96"/>
    </location>
    <ligand>
        <name>CoA</name>
        <dbReference type="ChEBI" id="CHEBI:57287"/>
    </ligand>
</feature>
<dbReference type="PANTHER" id="PTHR38096">
    <property type="entry name" value="ENTEROBACTIN SYNTHASE COMPONENT D"/>
    <property type="match status" value="1"/>
</dbReference>
<evidence type="ECO:0000256" key="1">
    <source>
        <dbReference type="ARBA" id="ARBA00003937"/>
    </source>
</evidence>
<reference evidence="16 17" key="1">
    <citation type="submission" date="2019-01" db="EMBL/GenBank/DDBJ databases">
        <title>Vibrio BEI176 sp. nov, a marine bacterium isolated from China: eastern marignal seas.</title>
        <authorList>
            <person name="Li B."/>
        </authorList>
    </citation>
    <scope>NUCLEOTIDE SEQUENCE [LARGE SCALE GENOMIC DNA]</scope>
    <source>
        <strain evidence="16 17">BEI176</strain>
    </source>
</reference>
<dbReference type="OrthoDB" id="8210607at2"/>
<dbReference type="Pfam" id="PF17837">
    <property type="entry name" value="4PPT_N"/>
    <property type="match status" value="1"/>
</dbReference>
<evidence type="ECO:0000259" key="15">
    <source>
        <dbReference type="Pfam" id="PF17837"/>
    </source>
</evidence>
<evidence type="ECO:0000256" key="5">
    <source>
        <dbReference type="ARBA" id="ARBA00019087"/>
    </source>
</evidence>
<dbReference type="GO" id="GO:0009239">
    <property type="term" value="P:enterobactin biosynthetic process"/>
    <property type="evidence" value="ECO:0007669"/>
    <property type="project" value="UniProtKB-UniPathway"/>
</dbReference>
<gene>
    <name evidence="16" type="ORF">ELS82_01675</name>
</gene>
<keyword evidence="13" id="KW-0460">Magnesium</keyword>
<evidence type="ECO:0000313" key="16">
    <source>
        <dbReference type="EMBL" id="TFH93141.1"/>
    </source>
</evidence>
<dbReference type="GO" id="GO:0005886">
    <property type="term" value="C:plasma membrane"/>
    <property type="evidence" value="ECO:0007669"/>
    <property type="project" value="TreeGrafter"/>
</dbReference>
<evidence type="ECO:0000256" key="3">
    <source>
        <dbReference type="ARBA" id="ARBA00008342"/>
    </source>
</evidence>
<dbReference type="UniPathway" id="UPA00017"/>
<dbReference type="InterPro" id="IPR041354">
    <property type="entry name" value="4PPT_N"/>
</dbReference>
<evidence type="ECO:0000256" key="12">
    <source>
        <dbReference type="PIRSR" id="PIRSR603542-1"/>
    </source>
</evidence>
<evidence type="ECO:0000256" key="7">
    <source>
        <dbReference type="ARBA" id="ARBA00023191"/>
    </source>
</evidence>
<organism evidence="16 17">
    <name type="scientific">Vibrio ouci</name>
    <dbReference type="NCBI Taxonomy" id="2499078"/>
    <lineage>
        <taxon>Bacteria</taxon>
        <taxon>Pseudomonadati</taxon>
        <taxon>Pseudomonadota</taxon>
        <taxon>Gammaproteobacteria</taxon>
        <taxon>Vibrionales</taxon>
        <taxon>Vibrionaceae</taxon>
        <taxon>Vibrio</taxon>
    </lineage>
</organism>
<evidence type="ECO:0000256" key="11">
    <source>
        <dbReference type="ARBA" id="ARBA00049191"/>
    </source>
</evidence>
<dbReference type="EMBL" id="SATR01000002">
    <property type="protein sequence ID" value="TFH93141.1"/>
    <property type="molecule type" value="Genomic_DNA"/>
</dbReference>
<dbReference type="InterPro" id="IPR037143">
    <property type="entry name" value="4-PPantetheinyl_Trfase_dom_sf"/>
</dbReference>
<dbReference type="Proteomes" id="UP000297753">
    <property type="component" value="Unassembled WGS sequence"/>
</dbReference>
<keyword evidence="7" id="KW-0259">Enterobactin biosynthesis</keyword>
<feature type="binding site" evidence="12">
    <location>
        <position position="117"/>
    </location>
    <ligand>
        <name>CoA</name>
        <dbReference type="ChEBI" id="CHEBI:57287"/>
    </ligand>
</feature>
<dbReference type="SUPFAM" id="SSF56214">
    <property type="entry name" value="4'-phosphopantetheinyl transferase"/>
    <property type="match status" value="1"/>
</dbReference>
<dbReference type="PANTHER" id="PTHR38096:SF1">
    <property type="entry name" value="ENTEROBACTIN SYNTHASE COMPONENT D"/>
    <property type="match status" value="1"/>
</dbReference>
<keyword evidence="17" id="KW-1185">Reference proteome</keyword>
<feature type="domain" description="4'-phosphopantetheinyl transferase N-terminal" evidence="15">
    <location>
        <begin position="43"/>
        <end position="105"/>
    </location>
</feature>
<comment type="subunit">
    <text evidence="4">EntB, EntD, EntE, and EntF form a multienzyme complex called enterobactin synthase.</text>
</comment>
<dbReference type="Pfam" id="PF01648">
    <property type="entry name" value="ACPS"/>
    <property type="match status" value="1"/>
</dbReference>
<feature type="binding site" evidence="12">
    <location>
        <position position="58"/>
    </location>
    <ligand>
        <name>CoA</name>
        <dbReference type="ChEBI" id="CHEBI:57287"/>
    </ligand>
</feature>
<feature type="binding site" evidence="13">
    <location>
        <position position="118"/>
    </location>
    <ligand>
        <name>Mg(2+)</name>
        <dbReference type="ChEBI" id="CHEBI:18420"/>
    </ligand>
</feature>
<sequence>MNFASHKETYDIGSETIQVRHYDIKLFSISDYAQQEVAIPKSIETSVTKRQAEFLAGRLAARDALRAIQFSRHVDIPIGRFREPVWPKEIIGAISHTDSIAISLVKNKKTDVIVGLDIENIMSEHQCNDIEPLLMSPKENELLKSAPLPRSMLLSILFSAKESLFKALFREVRQYINFLDSEVTYFSSKQQIISLRITRSFIGIHFSDKYDVHFRIFGGKVMTLLNEFS</sequence>
<dbReference type="GO" id="GO:0000287">
    <property type="term" value="F:magnesium ion binding"/>
    <property type="evidence" value="ECO:0007669"/>
    <property type="project" value="InterPro"/>
</dbReference>
<comment type="catalytic activity">
    <reaction evidence="10">
        <text>apo-[aryl-carrier protein] + CoA = holo-[aryl-carrier protein] + adenosine 3',5'-bisphosphate + H(+)</text>
        <dbReference type="Rhea" id="RHEA:48404"/>
        <dbReference type="Rhea" id="RHEA-COMP:15903"/>
        <dbReference type="Rhea" id="RHEA-COMP:17557"/>
        <dbReference type="ChEBI" id="CHEBI:15378"/>
        <dbReference type="ChEBI" id="CHEBI:29999"/>
        <dbReference type="ChEBI" id="CHEBI:57287"/>
        <dbReference type="ChEBI" id="CHEBI:58343"/>
        <dbReference type="ChEBI" id="CHEBI:64479"/>
    </reaction>
</comment>
<dbReference type="GO" id="GO:0008897">
    <property type="term" value="F:holo-[acyl-carrier-protein] synthase activity"/>
    <property type="evidence" value="ECO:0007669"/>
    <property type="project" value="InterPro"/>
</dbReference>
<comment type="function">
    <text evidence="1">Involved in the biosynthesis of the siderophore enterobactin (enterochelin), which is a macrocyclic trimeric lactone of N-(2,3-dihydroxybenzoyl)-serine. The serine trilactone serves as a scaffolding for the three catechol functionalities that provide hexadentate coordination for the tightly ligated iron(2+) atoms. Plays an essential role in the assembly of the enterobactin by catalyzing the transfer of the 4'-phosphopantetheine (Ppant) moiety from coenzyme A to the apo-domains of both EntB (ArCP domain) and EntF (PCP domain) to yield their holo-forms which make them competent for the activation of 2,3-dihydroxybenzoate (DHB) and L-serine, respectively.</text>
</comment>
<dbReference type="InterPro" id="IPR008278">
    <property type="entry name" value="4-PPantetheinyl_Trfase_dom"/>
</dbReference>
<evidence type="ECO:0000256" key="13">
    <source>
        <dbReference type="PIRSR" id="PIRSR603542-2"/>
    </source>
</evidence>
<protein>
    <recommendedName>
        <fullName evidence="5">Enterobactin synthase component D</fullName>
    </recommendedName>
    <alternativeName>
        <fullName evidence="8">4'-phosphopantetheinyl transferase EntD</fullName>
    </alternativeName>
    <alternativeName>
        <fullName evidence="9">Enterochelin synthase D</fullName>
    </alternativeName>
</protein>
<name>A0A4Y8WLG9_9VIBR</name>
<comment type="pathway">
    <text evidence="2">Siderophore biosynthesis; enterobactin biosynthesis.</text>
</comment>
<dbReference type="PRINTS" id="PR01399">
    <property type="entry name" value="ENTSNTHTASED"/>
</dbReference>
<dbReference type="InterPro" id="IPR003542">
    <property type="entry name" value="Enbac_synth_compD-like"/>
</dbReference>
<evidence type="ECO:0000256" key="8">
    <source>
        <dbReference type="ARBA" id="ARBA00029894"/>
    </source>
</evidence>
<keyword evidence="13" id="KW-0479">Metal-binding</keyword>
<feature type="binding site" evidence="13">
    <location>
        <position position="117"/>
    </location>
    <ligand>
        <name>Mg(2+)</name>
        <dbReference type="ChEBI" id="CHEBI:18420"/>
    </ligand>
</feature>
<evidence type="ECO:0000313" key="17">
    <source>
        <dbReference type="Proteomes" id="UP000297753"/>
    </source>
</evidence>
<evidence type="ECO:0000259" key="14">
    <source>
        <dbReference type="Pfam" id="PF01648"/>
    </source>
</evidence>
<comment type="cofactor">
    <cofactor evidence="13">
        <name>Mg(2+)</name>
        <dbReference type="ChEBI" id="CHEBI:18420"/>
    </cofactor>
</comment>
<dbReference type="GO" id="GO:0009366">
    <property type="term" value="C:enterobactin synthetase complex"/>
    <property type="evidence" value="ECO:0007669"/>
    <property type="project" value="InterPro"/>
</dbReference>
<feature type="binding site" evidence="12">
    <location>
        <position position="162"/>
    </location>
    <ligand>
        <name>CoA</name>
        <dbReference type="ChEBI" id="CHEBI:57287"/>
    </ligand>
</feature>
<comment type="similarity">
    <text evidence="3">Belongs to the P-Pant transferase superfamily. EntD family.</text>
</comment>
<keyword evidence="6 16" id="KW-0808">Transferase</keyword>
<feature type="domain" description="4'-phosphopantetheinyl transferase" evidence="14">
    <location>
        <begin position="114"/>
        <end position="209"/>
    </location>
</feature>
<feature type="binding site" evidence="12">
    <location>
        <position position="50"/>
    </location>
    <ligand>
        <name>CoA</name>
        <dbReference type="ChEBI" id="CHEBI:57287"/>
    </ligand>
</feature>
<feature type="binding site" evidence="13">
    <location>
        <position position="119"/>
    </location>
    <ligand>
        <name>Mg(2+)</name>
        <dbReference type="ChEBI" id="CHEBI:18420"/>
    </ligand>
</feature>
<evidence type="ECO:0000256" key="6">
    <source>
        <dbReference type="ARBA" id="ARBA00022679"/>
    </source>
</evidence>
<evidence type="ECO:0000256" key="10">
    <source>
        <dbReference type="ARBA" id="ARBA00049176"/>
    </source>
</evidence>
<feature type="binding site" evidence="12">
    <location>
        <position position="166"/>
    </location>
    <ligand>
        <name>CoA</name>
        <dbReference type="ChEBI" id="CHEBI:57287"/>
    </ligand>
</feature>
<proteinExistence type="inferred from homology"/>
<comment type="caution">
    <text evidence="16">The sequence shown here is derived from an EMBL/GenBank/DDBJ whole genome shotgun (WGS) entry which is preliminary data.</text>
</comment>
<evidence type="ECO:0000256" key="9">
    <source>
        <dbReference type="ARBA" id="ARBA00031996"/>
    </source>
</evidence>